<organism evidence="1 2">
    <name type="scientific">Pigmentiphaga litoralis</name>
    <dbReference type="NCBI Taxonomy" id="516702"/>
    <lineage>
        <taxon>Bacteria</taxon>
        <taxon>Pseudomonadati</taxon>
        <taxon>Pseudomonadota</taxon>
        <taxon>Betaproteobacteria</taxon>
        <taxon>Burkholderiales</taxon>
        <taxon>Alcaligenaceae</taxon>
        <taxon>Pigmentiphaga</taxon>
    </lineage>
</organism>
<dbReference type="Proteomes" id="UP000542125">
    <property type="component" value="Unassembled WGS sequence"/>
</dbReference>
<dbReference type="AlphaFoldDB" id="A0A7Y9IQ55"/>
<dbReference type="EMBL" id="JACBYR010000001">
    <property type="protein sequence ID" value="NYE81020.1"/>
    <property type="molecule type" value="Genomic_DNA"/>
</dbReference>
<protein>
    <submittedName>
        <fullName evidence="1">Uncharacterized protein</fullName>
    </submittedName>
</protein>
<gene>
    <name evidence="1" type="ORF">FHW18_000291</name>
</gene>
<accession>A0A7Y9IQ55</accession>
<sequence>MKPQDILLLLKLVSIQTPERDDWTDPTLIALHSVRALAQATGISKSEVALSLQRSLANGLARRDVRTDIPLAVRPALIEFLTHGLRYVYPAAPGSLTRGMITGGAAVPGPARLTTGDALAPVWPDPAGRGGGPAVLPLFWSAPEAARADARLYALLAAVDGVRLGEPDAANRLVAVMAG</sequence>
<evidence type="ECO:0000313" key="2">
    <source>
        <dbReference type="Proteomes" id="UP000542125"/>
    </source>
</evidence>
<reference evidence="1 2" key="1">
    <citation type="submission" date="2020-07" db="EMBL/GenBank/DDBJ databases">
        <title>Genomic Encyclopedia of Type Strains, Phase IV (KMG-V): Genome sequencing to study the core and pangenomes of soil and plant-associated prokaryotes.</title>
        <authorList>
            <person name="Whitman W."/>
        </authorList>
    </citation>
    <scope>NUCLEOTIDE SEQUENCE [LARGE SCALE GENOMIC DNA]</scope>
    <source>
        <strain evidence="1 2">SAS40</strain>
    </source>
</reference>
<keyword evidence="2" id="KW-1185">Reference proteome</keyword>
<name>A0A7Y9IQ55_9BURK</name>
<evidence type="ECO:0000313" key="1">
    <source>
        <dbReference type="EMBL" id="NYE81020.1"/>
    </source>
</evidence>
<comment type="caution">
    <text evidence="1">The sequence shown here is derived from an EMBL/GenBank/DDBJ whole genome shotgun (WGS) entry which is preliminary data.</text>
</comment>
<proteinExistence type="predicted"/>
<dbReference type="RefSeq" id="WP_179582635.1">
    <property type="nucleotide sequence ID" value="NZ_JACBYR010000001.1"/>
</dbReference>